<sequence>MEDIIQVESLQKSFSGGTAIEDMTFSVKKAEIFGFLGPSGAGKTTTIKILTGQLAPSSGKADVFGVLSTSINDPAYLQKLGVMTDNSGLYQRLSVYDNLKLYCELYGISKEKIPEELESLALQNDSKKIVSNLSKGMTQRVILARALLHEPELLFLDEPTAALDPSTSMLVHKKLRDLNERGTTIFLTTHDMNEAEQLCDRVAFLSQGRIQLLDEPKRLRRQFSDQTMTLELKNNKHVVVKNSPESAEEVYQYMTTGEIISIRMNEPSLGDIFVHVTGRALL</sequence>
<evidence type="ECO:0000256" key="3">
    <source>
        <dbReference type="ARBA" id="ARBA00022840"/>
    </source>
</evidence>
<feature type="domain" description="ABC transporter" evidence="4">
    <location>
        <begin position="5"/>
        <end position="232"/>
    </location>
</feature>
<evidence type="ECO:0000256" key="1">
    <source>
        <dbReference type="ARBA" id="ARBA00022448"/>
    </source>
</evidence>
<comment type="caution">
    <text evidence="5">The sequence shown here is derived from an EMBL/GenBank/DDBJ whole genome shotgun (WGS) entry which is preliminary data.</text>
</comment>
<evidence type="ECO:0000256" key="2">
    <source>
        <dbReference type="ARBA" id="ARBA00022741"/>
    </source>
</evidence>
<dbReference type="SMART" id="SM00382">
    <property type="entry name" value="AAA"/>
    <property type="match status" value="1"/>
</dbReference>
<dbReference type="Gene3D" id="3.40.50.300">
    <property type="entry name" value="P-loop containing nucleotide triphosphate hydrolases"/>
    <property type="match status" value="1"/>
</dbReference>
<reference evidence="6" key="1">
    <citation type="journal article" date="2019" name="Int. J. Syst. Evol. Microbiol.">
        <title>The Global Catalogue of Microorganisms (GCM) 10K type strain sequencing project: providing services to taxonomists for standard genome sequencing and annotation.</title>
        <authorList>
            <consortium name="The Broad Institute Genomics Platform"/>
            <consortium name="The Broad Institute Genome Sequencing Center for Infectious Disease"/>
            <person name="Wu L."/>
            <person name="Ma J."/>
        </authorList>
    </citation>
    <scope>NUCLEOTIDE SEQUENCE [LARGE SCALE GENOMIC DNA]</scope>
    <source>
        <strain evidence="6">KCTC 33792</strain>
    </source>
</reference>
<dbReference type="PANTHER" id="PTHR42711">
    <property type="entry name" value="ABC TRANSPORTER ATP-BINDING PROTEIN"/>
    <property type="match status" value="1"/>
</dbReference>
<dbReference type="GO" id="GO:0005524">
    <property type="term" value="F:ATP binding"/>
    <property type="evidence" value="ECO:0007669"/>
    <property type="project" value="UniProtKB-KW"/>
</dbReference>
<keyword evidence="1" id="KW-0813">Transport</keyword>
<gene>
    <name evidence="5" type="ORF">ACFSUB_17260</name>
</gene>
<dbReference type="Proteomes" id="UP001597520">
    <property type="component" value="Unassembled WGS sequence"/>
</dbReference>
<dbReference type="CDD" id="cd03230">
    <property type="entry name" value="ABC_DR_subfamily_A"/>
    <property type="match status" value="1"/>
</dbReference>
<evidence type="ECO:0000313" key="5">
    <source>
        <dbReference type="EMBL" id="MFD2707203.1"/>
    </source>
</evidence>
<dbReference type="SUPFAM" id="SSF52540">
    <property type="entry name" value="P-loop containing nucleoside triphosphate hydrolases"/>
    <property type="match status" value="1"/>
</dbReference>
<proteinExistence type="predicted"/>
<keyword evidence="3 5" id="KW-0067">ATP-binding</keyword>
<dbReference type="InterPro" id="IPR027417">
    <property type="entry name" value="P-loop_NTPase"/>
</dbReference>
<evidence type="ECO:0000259" key="4">
    <source>
        <dbReference type="PROSITE" id="PS50893"/>
    </source>
</evidence>
<dbReference type="Pfam" id="PF00005">
    <property type="entry name" value="ABC_tran"/>
    <property type="match status" value="1"/>
</dbReference>
<keyword evidence="2" id="KW-0547">Nucleotide-binding</keyword>
<dbReference type="InterPro" id="IPR050763">
    <property type="entry name" value="ABC_transporter_ATP-binding"/>
</dbReference>
<name>A0ABW5T6N5_9BACI</name>
<dbReference type="EMBL" id="JBHUML010000006">
    <property type="protein sequence ID" value="MFD2707203.1"/>
    <property type="molecule type" value="Genomic_DNA"/>
</dbReference>
<keyword evidence="6" id="KW-1185">Reference proteome</keyword>
<dbReference type="RefSeq" id="WP_380714522.1">
    <property type="nucleotide sequence ID" value="NZ_JBHUML010000006.1"/>
</dbReference>
<dbReference type="InterPro" id="IPR003439">
    <property type="entry name" value="ABC_transporter-like_ATP-bd"/>
</dbReference>
<dbReference type="PROSITE" id="PS50893">
    <property type="entry name" value="ABC_TRANSPORTER_2"/>
    <property type="match status" value="1"/>
</dbReference>
<dbReference type="InterPro" id="IPR003593">
    <property type="entry name" value="AAA+_ATPase"/>
</dbReference>
<accession>A0ABW5T6N5</accession>
<protein>
    <submittedName>
        <fullName evidence="5">ATP-binding cassette domain-containing protein</fullName>
    </submittedName>
</protein>
<evidence type="ECO:0000313" key="6">
    <source>
        <dbReference type="Proteomes" id="UP001597520"/>
    </source>
</evidence>
<dbReference type="PANTHER" id="PTHR42711:SF13">
    <property type="entry name" value="ABC TRANSPORTER, ATP-BINDING PROTEIN"/>
    <property type="match status" value="1"/>
</dbReference>
<organism evidence="5 6">
    <name type="scientific">Salibacterium lacus</name>
    <dbReference type="NCBI Taxonomy" id="1898109"/>
    <lineage>
        <taxon>Bacteria</taxon>
        <taxon>Bacillati</taxon>
        <taxon>Bacillota</taxon>
        <taxon>Bacilli</taxon>
        <taxon>Bacillales</taxon>
        <taxon>Bacillaceae</taxon>
    </lineage>
</organism>